<keyword evidence="1 4" id="KW-0489">Methyltransferase</keyword>
<dbReference type="HAMAP" id="MF_02217">
    <property type="entry name" value="TrmR_methyltr"/>
    <property type="match status" value="1"/>
</dbReference>
<reference evidence="5 6" key="1">
    <citation type="submission" date="2019-03" db="EMBL/GenBank/DDBJ databases">
        <authorList>
            <person name="Yang Y."/>
        </authorList>
    </citation>
    <scope>NUCLEOTIDE SEQUENCE [LARGE SCALE GENOMIC DNA]</scope>
    <source>
        <strain evidence="5 6">ASL-1</strain>
    </source>
</reference>
<organism evidence="5 6">
    <name type="scientific">Jeotgalibacillus salarius</name>
    <dbReference type="NCBI Taxonomy" id="546023"/>
    <lineage>
        <taxon>Bacteria</taxon>
        <taxon>Bacillati</taxon>
        <taxon>Bacillota</taxon>
        <taxon>Bacilli</taxon>
        <taxon>Bacillales</taxon>
        <taxon>Caryophanaceae</taxon>
        <taxon>Jeotgalibacillus</taxon>
    </lineage>
</organism>
<dbReference type="PANTHER" id="PTHR10509">
    <property type="entry name" value="O-METHYLTRANSFERASE-RELATED"/>
    <property type="match status" value="1"/>
</dbReference>
<dbReference type="GO" id="GO:0008171">
    <property type="term" value="F:O-methyltransferase activity"/>
    <property type="evidence" value="ECO:0007669"/>
    <property type="project" value="InterPro"/>
</dbReference>
<dbReference type="Proteomes" id="UP000297776">
    <property type="component" value="Unassembled WGS sequence"/>
</dbReference>
<evidence type="ECO:0000313" key="5">
    <source>
        <dbReference type="EMBL" id="TFE01166.1"/>
    </source>
</evidence>
<dbReference type="PROSITE" id="PS51682">
    <property type="entry name" value="SAM_OMT_I"/>
    <property type="match status" value="1"/>
</dbReference>
<dbReference type="InterPro" id="IPR043675">
    <property type="entry name" value="TrmR_methyltr"/>
</dbReference>
<name>A0A4Y8LG08_9BACL</name>
<evidence type="ECO:0000313" key="6">
    <source>
        <dbReference type="Proteomes" id="UP000297776"/>
    </source>
</evidence>
<gene>
    <name evidence="4" type="primary">trmR</name>
    <name evidence="5" type="ORF">E2626_10455</name>
</gene>
<dbReference type="EMBL" id="SORX01000005">
    <property type="protein sequence ID" value="TFE01166.1"/>
    <property type="molecule type" value="Genomic_DNA"/>
</dbReference>
<dbReference type="Pfam" id="PF01596">
    <property type="entry name" value="Methyltransf_3"/>
    <property type="match status" value="1"/>
</dbReference>
<feature type="binding site" evidence="4">
    <location>
        <position position="36"/>
    </location>
    <ligand>
        <name>S-adenosyl-L-methionine</name>
        <dbReference type="ChEBI" id="CHEBI:59789"/>
    </ligand>
</feature>
<dbReference type="InterPro" id="IPR002935">
    <property type="entry name" value="SAM_O-MeTrfase"/>
</dbReference>
<comment type="function">
    <text evidence="4">Catalyzes the methylation of 5-hydroxyuridine (ho5U) to form 5-methoxyuridine (mo5U) at position 34 in tRNAs.</text>
</comment>
<dbReference type="EC" id="2.1.1.-" evidence="4"/>
<feature type="binding site" evidence="4">
    <location>
        <position position="131"/>
    </location>
    <ligand>
        <name>Mg(2+)</name>
        <dbReference type="ChEBI" id="CHEBI:18420"/>
    </ligand>
</feature>
<feature type="binding site" evidence="4">
    <location>
        <position position="157"/>
    </location>
    <ligand>
        <name>Mg(2+)</name>
        <dbReference type="ChEBI" id="CHEBI:18420"/>
    </ligand>
</feature>
<dbReference type="OrthoDB" id="9799672at2"/>
<keyword evidence="4" id="KW-0479">Metal-binding</keyword>
<keyword evidence="2 4" id="KW-0808">Transferase</keyword>
<dbReference type="SUPFAM" id="SSF53335">
    <property type="entry name" value="S-adenosyl-L-methionine-dependent methyltransferases"/>
    <property type="match status" value="1"/>
</dbReference>
<dbReference type="GO" id="GO:0008757">
    <property type="term" value="F:S-adenosylmethionine-dependent methyltransferase activity"/>
    <property type="evidence" value="ECO:0007669"/>
    <property type="project" value="TreeGrafter"/>
</dbReference>
<comment type="catalytic activity">
    <reaction evidence="4">
        <text>5-hydroxyuridine(34) in tRNA + S-adenosyl-L-methionine = 5-methoxyuridine(34) in tRNA + S-adenosyl-L-homocysteine + H(+)</text>
        <dbReference type="Rhea" id="RHEA:60524"/>
        <dbReference type="Rhea" id="RHEA-COMP:13381"/>
        <dbReference type="Rhea" id="RHEA-COMP:15591"/>
        <dbReference type="ChEBI" id="CHEBI:15378"/>
        <dbReference type="ChEBI" id="CHEBI:57856"/>
        <dbReference type="ChEBI" id="CHEBI:59789"/>
        <dbReference type="ChEBI" id="CHEBI:136877"/>
        <dbReference type="ChEBI" id="CHEBI:143860"/>
    </reaction>
</comment>
<keyword evidence="6" id="KW-1185">Reference proteome</keyword>
<proteinExistence type="inferred from homology"/>
<dbReference type="GO" id="GO:0030488">
    <property type="term" value="P:tRNA methylation"/>
    <property type="evidence" value="ECO:0007669"/>
    <property type="project" value="UniProtKB-UniRule"/>
</dbReference>
<evidence type="ECO:0000256" key="1">
    <source>
        <dbReference type="ARBA" id="ARBA00022603"/>
    </source>
</evidence>
<dbReference type="Gene3D" id="3.40.50.150">
    <property type="entry name" value="Vaccinia Virus protein VP39"/>
    <property type="match status" value="1"/>
</dbReference>
<feature type="binding site" evidence="4">
    <location>
        <position position="66"/>
    </location>
    <ligand>
        <name>S-adenosyl-L-methionine</name>
        <dbReference type="ChEBI" id="CHEBI:59789"/>
    </ligand>
</feature>
<dbReference type="InterPro" id="IPR029063">
    <property type="entry name" value="SAM-dependent_MTases_sf"/>
</dbReference>
<dbReference type="CDD" id="cd02440">
    <property type="entry name" value="AdoMet_MTases"/>
    <property type="match status" value="1"/>
</dbReference>
<comment type="caution">
    <text evidence="5">The sequence shown here is derived from an EMBL/GenBank/DDBJ whole genome shotgun (WGS) entry which is preliminary data.</text>
</comment>
<sequence length="213" mass="24108">MTLDKVHQYIENLFTSRSEIAEEMAQFAKENDVPIMEPSGIETLLQLLRIQQPQRILEIGTAIGYSAVRMAEALPEAEIVSIERDSERARLAKKFVLKSGFHKQIHLLEGDALEISDQVAGFGDFDAVFIDAAKSQNIRFFELYEPLFSASACIYTDNVLFKGLVAEQSGTESRNVKQMLRKLDRFNQWIADHEEYHTVILPVGDGLSISKKK</sequence>
<keyword evidence="3 4" id="KW-0949">S-adenosyl-L-methionine</keyword>
<evidence type="ECO:0000256" key="2">
    <source>
        <dbReference type="ARBA" id="ARBA00022679"/>
    </source>
</evidence>
<comment type="subunit">
    <text evidence="4">Homodimer.</text>
</comment>
<evidence type="ECO:0000256" key="4">
    <source>
        <dbReference type="HAMAP-Rule" id="MF_02217"/>
    </source>
</evidence>
<accession>A0A4Y8LG08</accession>
<dbReference type="GO" id="GO:0000287">
    <property type="term" value="F:magnesium ion binding"/>
    <property type="evidence" value="ECO:0007669"/>
    <property type="project" value="UniProtKB-UniRule"/>
</dbReference>
<feature type="binding site" evidence="4">
    <location>
        <begin position="111"/>
        <end position="112"/>
    </location>
    <ligand>
        <name>S-adenosyl-L-methionine</name>
        <dbReference type="ChEBI" id="CHEBI:59789"/>
    </ligand>
</feature>
<comment type="similarity">
    <text evidence="4">Belongs to the class I-like SAM-binding methyltransferase superfamily. Cation-dependent O-methyltransferase family.</text>
</comment>
<dbReference type="PANTHER" id="PTHR10509:SF14">
    <property type="entry name" value="CAFFEOYL-COA O-METHYLTRANSFERASE 3-RELATED"/>
    <property type="match status" value="1"/>
</dbReference>
<keyword evidence="4" id="KW-0460">Magnesium</keyword>
<evidence type="ECO:0000256" key="3">
    <source>
        <dbReference type="ARBA" id="ARBA00022691"/>
    </source>
</evidence>
<dbReference type="InterPro" id="IPR050362">
    <property type="entry name" value="Cation-dep_OMT"/>
</dbReference>
<keyword evidence="4" id="KW-0819">tRNA processing</keyword>
<feature type="binding site" evidence="4">
    <location>
        <position position="131"/>
    </location>
    <ligand>
        <name>S-adenosyl-L-methionine</name>
        <dbReference type="ChEBI" id="CHEBI:59789"/>
    </ligand>
</feature>
<feature type="binding site" evidence="4">
    <location>
        <position position="83"/>
    </location>
    <ligand>
        <name>S-adenosyl-L-methionine</name>
        <dbReference type="ChEBI" id="CHEBI:59789"/>
    </ligand>
</feature>
<protein>
    <recommendedName>
        <fullName evidence="4">tRNA 5-hydroxyuridine methyltransferase</fullName>
        <ecNumber evidence="4">2.1.1.-</ecNumber>
    </recommendedName>
    <alternativeName>
        <fullName evidence="4">ho5U methyltransferase</fullName>
    </alternativeName>
</protein>
<feature type="binding site" evidence="4">
    <location>
        <position position="158"/>
    </location>
    <ligand>
        <name>Mg(2+)</name>
        <dbReference type="ChEBI" id="CHEBI:18420"/>
    </ligand>
</feature>
<dbReference type="AlphaFoldDB" id="A0A4Y8LG08"/>
<dbReference type="GO" id="GO:0016300">
    <property type="term" value="F:tRNA (uridine) methyltransferase activity"/>
    <property type="evidence" value="ECO:0007669"/>
    <property type="project" value="UniProtKB-UniRule"/>
</dbReference>